<dbReference type="AlphaFoldDB" id="A0A427XJG0"/>
<proteinExistence type="inferred from homology"/>
<evidence type="ECO:0000256" key="4">
    <source>
        <dbReference type="ARBA" id="ARBA00022989"/>
    </source>
</evidence>
<evidence type="ECO:0000256" key="1">
    <source>
        <dbReference type="ARBA" id="ARBA00004141"/>
    </source>
</evidence>
<comment type="caution">
    <text evidence="7">The sequence shown here is derived from an EMBL/GenBank/DDBJ whole genome shotgun (WGS) entry which is preliminary data.</text>
</comment>
<dbReference type="STRING" id="105984.A0A427XJG0"/>
<dbReference type="PANTHER" id="PTHR12300:SF161">
    <property type="entry name" value="RECEPTOR EXPRESSION-ENHANCING PROTEIN"/>
    <property type="match status" value="1"/>
</dbReference>
<dbReference type="GO" id="GO:0016020">
    <property type="term" value="C:membrane"/>
    <property type="evidence" value="ECO:0007669"/>
    <property type="project" value="UniProtKB-SubCell"/>
</dbReference>
<dbReference type="InterPro" id="IPR004345">
    <property type="entry name" value="TB2_DP1_HVA22"/>
</dbReference>
<accession>A0A427XJG0</accession>
<dbReference type="EMBL" id="RSCE01000011">
    <property type="protein sequence ID" value="RSH78932.1"/>
    <property type="molecule type" value="Genomic_DNA"/>
</dbReference>
<comment type="similarity">
    <text evidence="2 6">Belongs to the DP1 family.</text>
</comment>
<organism evidence="7 8">
    <name type="scientific">Apiotrichum porosum</name>
    <dbReference type="NCBI Taxonomy" id="105984"/>
    <lineage>
        <taxon>Eukaryota</taxon>
        <taxon>Fungi</taxon>
        <taxon>Dikarya</taxon>
        <taxon>Basidiomycota</taxon>
        <taxon>Agaricomycotina</taxon>
        <taxon>Tremellomycetes</taxon>
        <taxon>Trichosporonales</taxon>
        <taxon>Trichosporonaceae</taxon>
        <taxon>Apiotrichum</taxon>
    </lineage>
</organism>
<evidence type="ECO:0000256" key="5">
    <source>
        <dbReference type="ARBA" id="ARBA00023136"/>
    </source>
</evidence>
<evidence type="ECO:0000256" key="2">
    <source>
        <dbReference type="ARBA" id="ARBA00008573"/>
    </source>
</evidence>
<gene>
    <name evidence="7" type="primary">YOP1</name>
    <name evidence="7" type="ORF">EHS24_001855</name>
</gene>
<dbReference type="Pfam" id="PF03134">
    <property type="entry name" value="TB2_DP1_HVA22"/>
    <property type="match status" value="1"/>
</dbReference>
<reference evidence="7 8" key="1">
    <citation type="submission" date="2018-11" db="EMBL/GenBank/DDBJ databases">
        <title>Genome sequence of Apiotrichum porosum DSM 27194.</title>
        <authorList>
            <person name="Aliyu H."/>
            <person name="Gorte O."/>
            <person name="Ochsenreither K."/>
        </authorList>
    </citation>
    <scope>NUCLEOTIDE SEQUENCE [LARGE SCALE GENOMIC DNA]</scope>
    <source>
        <strain evidence="7 8">DSM 27194</strain>
    </source>
</reference>
<name>A0A427XJG0_9TREE</name>
<feature type="transmembrane region" description="Helical" evidence="6">
    <location>
        <begin position="55"/>
        <end position="77"/>
    </location>
</feature>
<sequence>MSTPQAQQITQNFINHPYVQQAHKTVQGQLTSLDAELSKYTVLRDIETKTKVPKVYGVLALGASAVFLIFFNLFGLASPISNLIGWGLPAYLSVQAIESPSTNDDKQWLTYWIVFGTFNLIESFAIRPILYWVPLYFVFKTLFTIWLFLPATRGAETLYFNVLRPVVANVKARSAVPPAAPAAAAPSSFEHEKTL</sequence>
<dbReference type="Proteomes" id="UP000279236">
    <property type="component" value="Unassembled WGS sequence"/>
</dbReference>
<comment type="subcellular location">
    <subcellularLocation>
        <location evidence="1 6">Membrane</location>
        <topology evidence="1 6">Multi-pass membrane protein</topology>
    </subcellularLocation>
</comment>
<keyword evidence="3 6" id="KW-0812">Transmembrane</keyword>
<dbReference type="PANTHER" id="PTHR12300">
    <property type="entry name" value="HVA22-LIKE PROTEINS"/>
    <property type="match status" value="1"/>
</dbReference>
<dbReference type="RefSeq" id="XP_028474079.1">
    <property type="nucleotide sequence ID" value="XM_028617616.1"/>
</dbReference>
<evidence type="ECO:0000313" key="8">
    <source>
        <dbReference type="Proteomes" id="UP000279236"/>
    </source>
</evidence>
<dbReference type="GeneID" id="39586398"/>
<feature type="transmembrane region" description="Helical" evidence="6">
    <location>
        <begin position="129"/>
        <end position="149"/>
    </location>
</feature>
<keyword evidence="8" id="KW-1185">Reference proteome</keyword>
<keyword evidence="5 6" id="KW-0472">Membrane</keyword>
<evidence type="ECO:0000256" key="6">
    <source>
        <dbReference type="RuleBase" id="RU362006"/>
    </source>
</evidence>
<protein>
    <recommendedName>
        <fullName evidence="6">Protein YOP1</fullName>
    </recommendedName>
</protein>
<comment type="caution">
    <text evidence="6">Lacks conserved residue(s) required for the propagation of feature annotation.</text>
</comment>
<keyword evidence="4 6" id="KW-1133">Transmembrane helix</keyword>
<evidence type="ECO:0000256" key="3">
    <source>
        <dbReference type="ARBA" id="ARBA00022692"/>
    </source>
</evidence>
<dbReference type="OrthoDB" id="10009287at2759"/>
<evidence type="ECO:0000313" key="7">
    <source>
        <dbReference type="EMBL" id="RSH78932.1"/>
    </source>
</evidence>